<dbReference type="RefSeq" id="XP_003283572.1">
    <property type="nucleotide sequence ID" value="XM_003283524.1"/>
</dbReference>
<proteinExistence type="predicted"/>
<evidence type="ECO:0000256" key="2">
    <source>
        <dbReference type="ARBA" id="ARBA00022771"/>
    </source>
</evidence>
<reference evidence="8" key="1">
    <citation type="journal article" date="2011" name="Genome Biol.">
        <title>Comparative genomics of the social amoebae Dictyostelium discoideum and Dictyostelium purpureum.</title>
        <authorList>
            <consortium name="US DOE Joint Genome Institute (JGI-PGF)"/>
            <person name="Sucgang R."/>
            <person name="Kuo A."/>
            <person name="Tian X."/>
            <person name="Salerno W."/>
            <person name="Parikh A."/>
            <person name="Feasley C.L."/>
            <person name="Dalin E."/>
            <person name="Tu H."/>
            <person name="Huang E."/>
            <person name="Barry K."/>
            <person name="Lindquist E."/>
            <person name="Shapiro H."/>
            <person name="Bruce D."/>
            <person name="Schmutz J."/>
            <person name="Salamov A."/>
            <person name="Fey P."/>
            <person name="Gaudet P."/>
            <person name="Anjard C."/>
            <person name="Babu M.M."/>
            <person name="Basu S."/>
            <person name="Bushmanova Y."/>
            <person name="van der Wel H."/>
            <person name="Katoh-Kurasawa M."/>
            <person name="Dinh C."/>
            <person name="Coutinho P.M."/>
            <person name="Saito T."/>
            <person name="Elias M."/>
            <person name="Schaap P."/>
            <person name="Kay R.R."/>
            <person name="Henrissat B."/>
            <person name="Eichinger L."/>
            <person name="Rivero F."/>
            <person name="Putnam N.H."/>
            <person name="West C.M."/>
            <person name="Loomis W.F."/>
            <person name="Chisholm R.L."/>
            <person name="Shaulsky G."/>
            <person name="Strassmann J.E."/>
            <person name="Queller D.C."/>
            <person name="Kuspa A."/>
            <person name="Grigoriev I.V."/>
        </authorList>
    </citation>
    <scope>NUCLEOTIDE SEQUENCE [LARGE SCALE GENOMIC DNA]</scope>
    <source>
        <strain evidence="8">QSDP1</strain>
    </source>
</reference>
<dbReference type="PROSITE" id="PS51501">
    <property type="entry name" value="ZF_DNL"/>
    <property type="match status" value="1"/>
</dbReference>
<protein>
    <recommendedName>
        <fullName evidence="6">DNL-type domain-containing protein</fullName>
    </recommendedName>
</protein>
<dbReference type="EMBL" id="GL870949">
    <property type="protein sequence ID" value="EGC39943.1"/>
    <property type="molecule type" value="Genomic_DNA"/>
</dbReference>
<feature type="compositionally biased region" description="Polar residues" evidence="5">
    <location>
        <begin position="218"/>
        <end position="227"/>
    </location>
</feature>
<feature type="domain" description="DNL-type" evidence="6">
    <location>
        <begin position="104"/>
        <end position="209"/>
    </location>
</feature>
<dbReference type="GO" id="GO:0005739">
    <property type="term" value="C:mitochondrion"/>
    <property type="evidence" value="ECO:0000318"/>
    <property type="project" value="GO_Central"/>
</dbReference>
<dbReference type="OMA" id="GCKKIHT"/>
<dbReference type="PANTHER" id="PTHR20922">
    <property type="entry name" value="DNL-TYPE ZINC FINGER PROTEIN"/>
    <property type="match status" value="1"/>
</dbReference>
<evidence type="ECO:0000259" key="6">
    <source>
        <dbReference type="PROSITE" id="PS51501"/>
    </source>
</evidence>
<evidence type="ECO:0000256" key="3">
    <source>
        <dbReference type="ARBA" id="ARBA00022833"/>
    </source>
</evidence>
<keyword evidence="8" id="KW-1185">Reference proteome</keyword>
<name>F0Z819_DICPU</name>
<dbReference type="GO" id="GO:0030150">
    <property type="term" value="P:protein import into mitochondrial matrix"/>
    <property type="evidence" value="ECO:0000318"/>
    <property type="project" value="GO_Central"/>
</dbReference>
<dbReference type="Pfam" id="PF05180">
    <property type="entry name" value="zf-DNL"/>
    <property type="match status" value="1"/>
</dbReference>
<dbReference type="VEuPathDB" id="AmoebaDB:DICPUDRAFT_147256"/>
<dbReference type="GeneID" id="10509448"/>
<dbReference type="InParanoid" id="F0Z819"/>
<dbReference type="OrthoDB" id="512667at2759"/>
<dbReference type="eggNOG" id="KOG3277">
    <property type="taxonomic scope" value="Eukaryota"/>
</dbReference>
<dbReference type="GO" id="GO:0008270">
    <property type="term" value="F:zinc ion binding"/>
    <property type="evidence" value="ECO:0007669"/>
    <property type="project" value="UniProtKB-KW"/>
</dbReference>
<dbReference type="GO" id="GO:0051087">
    <property type="term" value="F:protein-folding chaperone binding"/>
    <property type="evidence" value="ECO:0000318"/>
    <property type="project" value="GO_Central"/>
</dbReference>
<evidence type="ECO:0000256" key="5">
    <source>
        <dbReference type="SAM" id="MobiDB-lite"/>
    </source>
</evidence>
<evidence type="ECO:0000256" key="1">
    <source>
        <dbReference type="ARBA" id="ARBA00022723"/>
    </source>
</evidence>
<keyword evidence="3" id="KW-0862">Zinc</keyword>
<dbReference type="AlphaFoldDB" id="F0Z819"/>
<dbReference type="InterPro" id="IPR007853">
    <property type="entry name" value="Znf_DNL-typ"/>
</dbReference>
<dbReference type="GO" id="GO:0006457">
    <property type="term" value="P:protein folding"/>
    <property type="evidence" value="ECO:0000318"/>
    <property type="project" value="GO_Central"/>
</dbReference>
<dbReference type="PANTHER" id="PTHR20922:SF13">
    <property type="entry name" value="DNL-TYPE ZINC FINGER PROTEIN"/>
    <property type="match status" value="1"/>
</dbReference>
<evidence type="ECO:0000313" key="7">
    <source>
        <dbReference type="EMBL" id="EGC39943.1"/>
    </source>
</evidence>
<evidence type="ECO:0000313" key="8">
    <source>
        <dbReference type="Proteomes" id="UP000001064"/>
    </source>
</evidence>
<dbReference type="Proteomes" id="UP000001064">
    <property type="component" value="Unassembled WGS sequence"/>
</dbReference>
<keyword evidence="1" id="KW-0479">Metal-binding</keyword>
<dbReference type="InterPro" id="IPR024158">
    <property type="entry name" value="Mt_import_TIM15"/>
</dbReference>
<dbReference type="STRING" id="5786.F0Z819"/>
<gene>
    <name evidence="7" type="ORF">DICPUDRAFT_147256</name>
</gene>
<organism evidence="7 8">
    <name type="scientific">Dictyostelium purpureum</name>
    <name type="common">Slime mold</name>
    <dbReference type="NCBI Taxonomy" id="5786"/>
    <lineage>
        <taxon>Eukaryota</taxon>
        <taxon>Amoebozoa</taxon>
        <taxon>Evosea</taxon>
        <taxon>Eumycetozoa</taxon>
        <taxon>Dictyostelia</taxon>
        <taxon>Dictyosteliales</taxon>
        <taxon>Dictyosteliaceae</taxon>
        <taxon>Dictyostelium</taxon>
    </lineage>
</organism>
<keyword evidence="2 4" id="KW-0863">Zinc-finger</keyword>
<dbReference type="GO" id="GO:0050821">
    <property type="term" value="P:protein stabilization"/>
    <property type="evidence" value="ECO:0000318"/>
    <property type="project" value="GO_Central"/>
</dbReference>
<dbReference type="KEGG" id="dpp:DICPUDRAFT_147256"/>
<evidence type="ECO:0000256" key="4">
    <source>
        <dbReference type="PROSITE-ProRule" id="PRU00834"/>
    </source>
</evidence>
<accession>F0Z819</accession>
<feature type="region of interest" description="Disordered" evidence="5">
    <location>
        <begin position="198"/>
        <end position="227"/>
    </location>
</feature>
<sequence>MKRFITNISKYNLLNNSNKLLNLNRNYSIISKPATTAPQQYKSLNQIFNINSYNNNEILKSHNRFYCKAPSNKSEEITDAEIDIHKEDDDPNGQFKPSEVNGIKIEPKYYIEFTCTYVNPSGDGSECGFVSRKTFSKHSYHKGVVLIRCDGCKKIHTIADNLGWTGYENAKNIEEIMKEKGEEVRKYLLKGEKIFPHDSEQNVDTASSSDGPILIGGTSATTTSDKK</sequence>